<sequence length="119" mass="13742">MRAYRIKNDPHGKSYFEQGSLPEGFDLNAERFFLKTAIEEYQKIQHPAPRYQYVVTLKGRLEFTTSDGKSFIIEPGIILIAEDTIGEGHSWKILDGDQWHRIYIVPNPNADDGFIIDKN</sequence>
<organism evidence="1 2">
    <name type="scientific">Flavobacterium noncentrifugens</name>
    <dbReference type="NCBI Taxonomy" id="1128970"/>
    <lineage>
        <taxon>Bacteria</taxon>
        <taxon>Pseudomonadati</taxon>
        <taxon>Bacteroidota</taxon>
        <taxon>Flavobacteriia</taxon>
        <taxon>Flavobacteriales</taxon>
        <taxon>Flavobacteriaceae</taxon>
        <taxon>Flavobacterium</taxon>
    </lineage>
</organism>
<dbReference type="RefSeq" id="WP_091392157.1">
    <property type="nucleotide sequence ID" value="NZ_BKAI01000002.1"/>
</dbReference>
<dbReference type="OrthoDB" id="4205621at2"/>
<name>A0A1G8TBD8_9FLAO</name>
<dbReference type="Proteomes" id="UP000199580">
    <property type="component" value="Unassembled WGS sequence"/>
</dbReference>
<evidence type="ECO:0000313" key="2">
    <source>
        <dbReference type="Proteomes" id="UP000199580"/>
    </source>
</evidence>
<keyword evidence="2" id="KW-1185">Reference proteome</keyword>
<protein>
    <recommendedName>
        <fullName evidence="3">AraC-like ligand binding domain-containing protein</fullName>
    </recommendedName>
</protein>
<dbReference type="STRING" id="1128970.SAMN04487935_0899"/>
<dbReference type="AlphaFoldDB" id="A0A1G8TBD8"/>
<dbReference type="Gene3D" id="2.60.120.10">
    <property type="entry name" value="Jelly Rolls"/>
    <property type="match status" value="1"/>
</dbReference>
<accession>A0A1G8TBD8</accession>
<evidence type="ECO:0000313" key="1">
    <source>
        <dbReference type="EMBL" id="SDJ38677.1"/>
    </source>
</evidence>
<reference evidence="1 2" key="1">
    <citation type="submission" date="2016-10" db="EMBL/GenBank/DDBJ databases">
        <authorList>
            <person name="de Groot N.N."/>
        </authorList>
    </citation>
    <scope>NUCLEOTIDE SEQUENCE [LARGE SCALE GENOMIC DNA]</scope>
    <source>
        <strain evidence="1 2">CGMCC 1.10076</strain>
    </source>
</reference>
<dbReference type="InterPro" id="IPR014710">
    <property type="entry name" value="RmlC-like_jellyroll"/>
</dbReference>
<dbReference type="EMBL" id="FNEZ01000001">
    <property type="protein sequence ID" value="SDJ38677.1"/>
    <property type="molecule type" value="Genomic_DNA"/>
</dbReference>
<proteinExistence type="predicted"/>
<evidence type="ECO:0008006" key="3">
    <source>
        <dbReference type="Google" id="ProtNLM"/>
    </source>
</evidence>
<gene>
    <name evidence="1" type="ORF">SAMN04487935_0899</name>
</gene>